<proteinExistence type="predicted"/>
<organism evidence="1 2">
    <name type="scientific">Acaulospora morrowiae</name>
    <dbReference type="NCBI Taxonomy" id="94023"/>
    <lineage>
        <taxon>Eukaryota</taxon>
        <taxon>Fungi</taxon>
        <taxon>Fungi incertae sedis</taxon>
        <taxon>Mucoromycota</taxon>
        <taxon>Glomeromycotina</taxon>
        <taxon>Glomeromycetes</taxon>
        <taxon>Diversisporales</taxon>
        <taxon>Acaulosporaceae</taxon>
        <taxon>Acaulospora</taxon>
    </lineage>
</organism>
<comment type="caution">
    <text evidence="1">The sequence shown here is derived from an EMBL/GenBank/DDBJ whole genome shotgun (WGS) entry which is preliminary data.</text>
</comment>
<reference evidence="1" key="1">
    <citation type="submission" date="2021-06" db="EMBL/GenBank/DDBJ databases">
        <authorList>
            <person name="Kallberg Y."/>
            <person name="Tangrot J."/>
            <person name="Rosling A."/>
        </authorList>
    </citation>
    <scope>NUCLEOTIDE SEQUENCE</scope>
    <source>
        <strain evidence="1">CL551</strain>
    </source>
</reference>
<gene>
    <name evidence="1" type="ORF">AMORRO_LOCUS2951</name>
</gene>
<dbReference type="OrthoDB" id="2399193at2759"/>
<protein>
    <submittedName>
        <fullName evidence="1">1649_t:CDS:1</fullName>
    </submittedName>
</protein>
<dbReference type="Proteomes" id="UP000789342">
    <property type="component" value="Unassembled WGS sequence"/>
</dbReference>
<dbReference type="AlphaFoldDB" id="A0A9N8ZH20"/>
<keyword evidence="2" id="KW-1185">Reference proteome</keyword>
<sequence length="586" mass="68450">MSLKIEPNNSEALQMYGEIFKINYGVIVNARSAQQSNLSPCVLESRPIVKDISGYNVKYKICKKMNESFLLENNIDFKCNKIPNEWLAFIKDTIKSPINPLTDETPVHNVYIEIQYQHAELLIDRKPSKKFELEIIKALENTNPYQNLMNVFSHYGHFMPKMVKIGFKLYRMIRLLPKNFYESAKIIYDNDQVLDPSQLEENNVLRSWEDYLKPYDFDTTYLVSTSGDIIKRENLSDWLDYCKSKENYSMQIIDHKELFPIYEIFDESIQAQIKSILGIEHELSVPSNNQNENPITLNIRERVLMTGVLQLHKGARYYHITFSEKLQSSNYMIFGKLITENGQQIKDILVKFKSESLYGFSVLVEAVGEYSNMNLENYIITWIMIGIPSEIGYYSTYTREIYILNIGKEEIHVSDKSNLLDLKLNVCADLPKNSIFTTSFEFPLSNNEPQLTSNITLYKEGVMEVEIKNIIDYTNWDDYVINNEDDCMDHQEMENDEIDTEANDSGNEDNYELECERSNGIINDSDEDNEDNYESDECDARFSYELKWCIVYSENEIFKPDIFSEHEDKIYLAGVGQNVYENNFHV</sequence>
<evidence type="ECO:0000313" key="2">
    <source>
        <dbReference type="Proteomes" id="UP000789342"/>
    </source>
</evidence>
<evidence type="ECO:0000313" key="1">
    <source>
        <dbReference type="EMBL" id="CAG8494678.1"/>
    </source>
</evidence>
<accession>A0A9N8ZH20</accession>
<dbReference type="EMBL" id="CAJVPV010001356">
    <property type="protein sequence ID" value="CAG8494678.1"/>
    <property type="molecule type" value="Genomic_DNA"/>
</dbReference>
<name>A0A9N8ZH20_9GLOM</name>